<evidence type="ECO:0000313" key="3">
    <source>
        <dbReference type="EMBL" id="KAA6409722.1"/>
    </source>
</evidence>
<protein>
    <recommendedName>
        <fullName evidence="5">Beta-lactamase/transpeptidase-like</fullName>
    </recommendedName>
</protein>
<gene>
    <name evidence="3" type="ORF">FRX48_06334</name>
</gene>
<dbReference type="EMBL" id="VXIT01000010">
    <property type="protein sequence ID" value="KAA6409722.1"/>
    <property type="molecule type" value="Genomic_DNA"/>
</dbReference>
<evidence type="ECO:0000259" key="1">
    <source>
        <dbReference type="Pfam" id="PF00144"/>
    </source>
</evidence>
<accession>A0A5M8PLE1</accession>
<dbReference type="OrthoDB" id="5428489at2759"/>
<dbReference type="InterPro" id="IPR021860">
    <property type="entry name" value="Peptidase_S12_Pab87-rel_C"/>
</dbReference>
<dbReference type="AlphaFoldDB" id="A0A5M8PLE1"/>
<dbReference type="Pfam" id="PF11954">
    <property type="entry name" value="DUF3471"/>
    <property type="match status" value="1"/>
</dbReference>
<dbReference type="Gene3D" id="2.40.128.600">
    <property type="match status" value="1"/>
</dbReference>
<evidence type="ECO:0008006" key="5">
    <source>
        <dbReference type="Google" id="ProtNLM"/>
    </source>
</evidence>
<evidence type="ECO:0000259" key="2">
    <source>
        <dbReference type="Pfam" id="PF11954"/>
    </source>
</evidence>
<sequence>MQRIYFQTPPSNTENVAKCYNTLDNGTPTPIGSVKTGDDGIGGPSGGIRTCVKDLLKLYSVFLASATDQFANGRTSTEGSPLKQVNHLMLAKIPMNQPTLRETSYGFGWALVQLPGTMGDIGCNPPLMQHGMPVLGKGGPSRLVIYHQGSLPGALAAVNLIPDTETAIVVLTNSLFLNDIPDWVGQLVLEELLEVPERNVYVKAAEASVAEAAKWYPATVGELQRARINDTSPRSLEDYAGTYWDEIHVFKIEVILEEGTLYWAFPGLESEKFQLDHYEHDVFTWIQTRNGLARRGRCVDQGAPFRQADFKVNDKGQIEKLMWVHDIGVSAVEYSKTINAAL</sequence>
<dbReference type="Proteomes" id="UP000324767">
    <property type="component" value="Unassembled WGS sequence"/>
</dbReference>
<name>A0A5M8PLE1_9LECA</name>
<dbReference type="Gene3D" id="3.40.710.10">
    <property type="entry name" value="DD-peptidase/beta-lactamase superfamily"/>
    <property type="match status" value="1"/>
</dbReference>
<organism evidence="3 4">
    <name type="scientific">Lasallia pustulata</name>
    <dbReference type="NCBI Taxonomy" id="136370"/>
    <lineage>
        <taxon>Eukaryota</taxon>
        <taxon>Fungi</taxon>
        <taxon>Dikarya</taxon>
        <taxon>Ascomycota</taxon>
        <taxon>Pezizomycotina</taxon>
        <taxon>Lecanoromycetes</taxon>
        <taxon>OSLEUM clade</taxon>
        <taxon>Umbilicariomycetidae</taxon>
        <taxon>Umbilicariales</taxon>
        <taxon>Umbilicariaceae</taxon>
        <taxon>Lasallia</taxon>
    </lineage>
</organism>
<feature type="domain" description="Peptidase S12 Pab87-related C-terminal" evidence="2">
    <location>
        <begin position="230"/>
        <end position="324"/>
    </location>
</feature>
<reference evidence="3 4" key="1">
    <citation type="submission" date="2019-09" db="EMBL/GenBank/DDBJ databases">
        <title>The hologenome of the rock-dwelling lichen Lasallia pustulata.</title>
        <authorList>
            <person name="Greshake Tzovaras B."/>
            <person name="Segers F."/>
            <person name="Bicker A."/>
            <person name="Dal Grande F."/>
            <person name="Otte J."/>
            <person name="Hankeln T."/>
            <person name="Schmitt I."/>
            <person name="Ebersberger I."/>
        </authorList>
    </citation>
    <scope>NUCLEOTIDE SEQUENCE [LARGE SCALE GENOMIC DNA]</scope>
    <source>
        <strain evidence="3">A1-1</strain>
    </source>
</reference>
<dbReference type="SUPFAM" id="SSF56601">
    <property type="entry name" value="beta-lactamase/transpeptidase-like"/>
    <property type="match status" value="1"/>
</dbReference>
<feature type="domain" description="Beta-lactamase-related" evidence="1">
    <location>
        <begin position="1"/>
        <end position="176"/>
    </location>
</feature>
<dbReference type="Pfam" id="PF00144">
    <property type="entry name" value="Beta-lactamase"/>
    <property type="match status" value="1"/>
</dbReference>
<dbReference type="InterPro" id="IPR001466">
    <property type="entry name" value="Beta-lactam-related"/>
</dbReference>
<comment type="caution">
    <text evidence="3">The sequence shown here is derived from an EMBL/GenBank/DDBJ whole genome shotgun (WGS) entry which is preliminary data.</text>
</comment>
<dbReference type="InterPro" id="IPR012338">
    <property type="entry name" value="Beta-lactam/transpept-like"/>
</dbReference>
<proteinExistence type="predicted"/>
<evidence type="ECO:0000313" key="4">
    <source>
        <dbReference type="Proteomes" id="UP000324767"/>
    </source>
</evidence>